<dbReference type="AlphaFoldDB" id="A0A8C6RPB2"/>
<keyword evidence="4" id="KW-1185">Reference proteome</keyword>
<dbReference type="Proteomes" id="UP000694381">
    <property type="component" value="Unassembled WGS sequence"/>
</dbReference>
<dbReference type="GeneTree" id="ENSGT01030000234599"/>
<dbReference type="Pfam" id="PF05461">
    <property type="entry name" value="ApoL"/>
    <property type="match status" value="1"/>
</dbReference>
<dbReference type="PANTHER" id="PTHR14096">
    <property type="entry name" value="APOLIPOPROTEIN L"/>
    <property type="match status" value="1"/>
</dbReference>
<evidence type="ECO:0000256" key="1">
    <source>
        <dbReference type="ARBA" id="ARBA00010090"/>
    </source>
</evidence>
<proteinExistence type="inferred from homology"/>
<organism evidence="3 4">
    <name type="scientific">Nannospalax galili</name>
    <name type="common">Northern Israeli blind subterranean mole rat</name>
    <name type="synonym">Spalax galili</name>
    <dbReference type="NCBI Taxonomy" id="1026970"/>
    <lineage>
        <taxon>Eukaryota</taxon>
        <taxon>Metazoa</taxon>
        <taxon>Chordata</taxon>
        <taxon>Craniata</taxon>
        <taxon>Vertebrata</taxon>
        <taxon>Euteleostomi</taxon>
        <taxon>Mammalia</taxon>
        <taxon>Eutheria</taxon>
        <taxon>Euarchontoglires</taxon>
        <taxon>Glires</taxon>
        <taxon>Rodentia</taxon>
        <taxon>Myomorpha</taxon>
        <taxon>Muroidea</taxon>
        <taxon>Spalacidae</taxon>
        <taxon>Spalacinae</taxon>
        <taxon>Nannospalax</taxon>
    </lineage>
</organism>
<evidence type="ECO:0000313" key="3">
    <source>
        <dbReference type="Ensembl" id="ENSNGAP00000020706.1"/>
    </source>
</evidence>
<dbReference type="InterPro" id="IPR008405">
    <property type="entry name" value="ApoL"/>
</dbReference>
<comment type="similarity">
    <text evidence="1">Belongs to the apolipoprotein L family.</text>
</comment>
<dbReference type="Ensembl" id="ENSNGAT00000026378.1">
    <property type="protein sequence ID" value="ENSNGAP00000020706.1"/>
    <property type="gene ID" value="ENSNGAG00000020118.1"/>
</dbReference>
<dbReference type="GO" id="GO:0006869">
    <property type="term" value="P:lipid transport"/>
    <property type="evidence" value="ECO:0007669"/>
    <property type="project" value="InterPro"/>
</dbReference>
<evidence type="ECO:0000313" key="4">
    <source>
        <dbReference type="Proteomes" id="UP000694381"/>
    </source>
</evidence>
<evidence type="ECO:0000256" key="2">
    <source>
        <dbReference type="SAM" id="Coils"/>
    </source>
</evidence>
<dbReference type="GO" id="GO:0016020">
    <property type="term" value="C:membrane"/>
    <property type="evidence" value="ECO:0007669"/>
    <property type="project" value="TreeGrafter"/>
</dbReference>
<reference evidence="3" key="2">
    <citation type="submission" date="2025-09" db="UniProtKB">
        <authorList>
            <consortium name="Ensembl"/>
        </authorList>
    </citation>
    <scope>IDENTIFICATION</scope>
</reference>
<dbReference type="GO" id="GO:0008289">
    <property type="term" value="F:lipid binding"/>
    <property type="evidence" value="ECO:0007669"/>
    <property type="project" value="InterPro"/>
</dbReference>
<protein>
    <recommendedName>
        <fullName evidence="5">Apolipoprotein L6</fullName>
    </recommendedName>
</protein>
<dbReference type="GO" id="GO:0005576">
    <property type="term" value="C:extracellular region"/>
    <property type="evidence" value="ECO:0007669"/>
    <property type="project" value="InterPro"/>
</dbReference>
<evidence type="ECO:0008006" key="5">
    <source>
        <dbReference type="Google" id="ProtNLM"/>
    </source>
</evidence>
<sequence>STLVQTPVLSAASSTLLKRCTNGDLMDEERFLKQFPSWKQKQEESIRRLCALAEDIDTNHKTSTKTKVVTNSTAVVSEVMSLLGLALAPTTAGGSLMLTAAGQVLGAITQVTSVVTDVMNNSQNKRAQAQASRIAPRSDQELEDMDGEKMSYITATGEIVYKCGSTWEMVKKHIRALRQARKHPRVASAAKRLMTTGQVSARSSRQVQKAFGGTVLEMTKNARMLGGAASAFFLIQDLFNLWNDWKRLKAGERAELAEEIRSQARELEEMVSEYTHRYKRLKQKVRLGSRRGKLKDITGNSGSHVEQMWLAEPVPSCSFFYK</sequence>
<accession>A0A8C6RPB2</accession>
<dbReference type="PANTHER" id="PTHR14096:SF7">
    <property type="entry name" value="APOLIPOPROTEIN L6"/>
    <property type="match status" value="1"/>
</dbReference>
<dbReference type="GO" id="GO:0042157">
    <property type="term" value="P:lipoprotein metabolic process"/>
    <property type="evidence" value="ECO:0007669"/>
    <property type="project" value="InterPro"/>
</dbReference>
<reference evidence="3" key="1">
    <citation type="submission" date="2025-08" db="UniProtKB">
        <authorList>
            <consortium name="Ensembl"/>
        </authorList>
    </citation>
    <scope>IDENTIFICATION</scope>
</reference>
<name>A0A8C6RPB2_NANGA</name>
<keyword evidence="2" id="KW-0175">Coiled coil</keyword>
<feature type="coiled-coil region" evidence="2">
    <location>
        <begin position="253"/>
        <end position="284"/>
    </location>
</feature>